<accession>A0A518D2T1</accession>
<evidence type="ECO:0000256" key="5">
    <source>
        <dbReference type="HAMAP-Rule" id="MF_01326"/>
    </source>
</evidence>
<dbReference type="SMART" id="SM00739">
    <property type="entry name" value="KOW"/>
    <property type="match status" value="1"/>
</dbReference>
<dbReference type="PANTHER" id="PTHR12903">
    <property type="entry name" value="MITOCHONDRIAL RIBOSOMAL PROTEIN L24"/>
    <property type="match status" value="1"/>
</dbReference>
<comment type="similarity">
    <text evidence="1 5 6">Belongs to the universal ribosomal protein uL24 family.</text>
</comment>
<dbReference type="GO" id="GO:0005840">
    <property type="term" value="C:ribosome"/>
    <property type="evidence" value="ECO:0007669"/>
    <property type="project" value="UniProtKB-KW"/>
</dbReference>
<dbReference type="GO" id="GO:0019843">
    <property type="term" value="F:rRNA binding"/>
    <property type="evidence" value="ECO:0007669"/>
    <property type="project" value="UniProtKB-UniRule"/>
</dbReference>
<evidence type="ECO:0000256" key="3">
    <source>
        <dbReference type="ARBA" id="ARBA00023274"/>
    </source>
</evidence>
<organism evidence="8 9">
    <name type="scientific">Rohdeia mirabilis</name>
    <dbReference type="NCBI Taxonomy" id="2528008"/>
    <lineage>
        <taxon>Bacteria</taxon>
        <taxon>Pseudomonadati</taxon>
        <taxon>Planctomycetota</taxon>
        <taxon>Planctomycetia</taxon>
        <taxon>Planctomycetia incertae sedis</taxon>
        <taxon>Rohdeia</taxon>
    </lineage>
</organism>
<dbReference type="AlphaFoldDB" id="A0A518D2T1"/>
<dbReference type="PROSITE" id="PS01108">
    <property type="entry name" value="RIBOSOMAL_L24"/>
    <property type="match status" value="1"/>
</dbReference>
<keyword evidence="5" id="KW-0699">rRNA-binding</keyword>
<dbReference type="InterPro" id="IPR005824">
    <property type="entry name" value="KOW"/>
</dbReference>
<dbReference type="GO" id="GO:0003735">
    <property type="term" value="F:structural constituent of ribosome"/>
    <property type="evidence" value="ECO:0007669"/>
    <property type="project" value="InterPro"/>
</dbReference>
<comment type="function">
    <text evidence="5">One of the proteins that surrounds the polypeptide exit tunnel on the outside of the subunit.</text>
</comment>
<proteinExistence type="inferred from homology"/>
<dbReference type="OrthoDB" id="9807419at2"/>
<sequence length="91" mass="10219">MQFKFKKGDQVIVIAGNDKGRQGEVLEVRRAVNRIVVDGVNLRWKTRKPTQAEPKGDRYQEACAIHVSNVMFVGPDGSRTRKRPAAVDQKA</sequence>
<feature type="domain" description="KOW" evidence="7">
    <location>
        <begin position="4"/>
        <end position="31"/>
    </location>
</feature>
<protein>
    <recommendedName>
        <fullName evidence="4 5">Large ribosomal subunit protein uL24</fullName>
    </recommendedName>
</protein>
<keyword evidence="3 5" id="KW-0687">Ribonucleoprotein</keyword>
<dbReference type="Pfam" id="PF17136">
    <property type="entry name" value="ribosomal_L24"/>
    <property type="match status" value="1"/>
</dbReference>
<evidence type="ECO:0000259" key="7">
    <source>
        <dbReference type="SMART" id="SM00739"/>
    </source>
</evidence>
<dbReference type="EMBL" id="CP036290">
    <property type="protein sequence ID" value="QDU85782.1"/>
    <property type="molecule type" value="Genomic_DNA"/>
</dbReference>
<dbReference type="GO" id="GO:0006412">
    <property type="term" value="P:translation"/>
    <property type="evidence" value="ECO:0007669"/>
    <property type="project" value="UniProtKB-UniRule"/>
</dbReference>
<dbReference type="InterPro" id="IPR003256">
    <property type="entry name" value="Ribosomal_uL24"/>
</dbReference>
<dbReference type="HAMAP" id="MF_01326_B">
    <property type="entry name" value="Ribosomal_uL24_B"/>
    <property type="match status" value="1"/>
</dbReference>
<dbReference type="InterPro" id="IPR057264">
    <property type="entry name" value="Ribosomal_uL24_C"/>
</dbReference>
<dbReference type="InterPro" id="IPR014722">
    <property type="entry name" value="Rib_uL2_dom2"/>
</dbReference>
<dbReference type="GO" id="GO:1990904">
    <property type="term" value="C:ribonucleoprotein complex"/>
    <property type="evidence" value="ECO:0007669"/>
    <property type="project" value="UniProtKB-KW"/>
</dbReference>
<gene>
    <name evidence="5 8" type="primary">rplX</name>
    <name evidence="8" type="ORF">Pla163_29190</name>
</gene>
<evidence type="ECO:0000256" key="4">
    <source>
        <dbReference type="ARBA" id="ARBA00035206"/>
    </source>
</evidence>
<dbReference type="InterPro" id="IPR005825">
    <property type="entry name" value="Ribosomal_uL24_CS"/>
</dbReference>
<dbReference type="CDD" id="cd06089">
    <property type="entry name" value="KOW_RPL26"/>
    <property type="match status" value="1"/>
</dbReference>
<comment type="function">
    <text evidence="5">One of two assembly initiator proteins, it binds directly to the 5'-end of the 23S rRNA, where it nucleates assembly of the 50S subunit.</text>
</comment>
<dbReference type="InterPro" id="IPR041988">
    <property type="entry name" value="Ribosomal_uL24_KOW"/>
</dbReference>
<comment type="subunit">
    <text evidence="5">Part of the 50S ribosomal subunit.</text>
</comment>
<evidence type="ECO:0000256" key="6">
    <source>
        <dbReference type="RuleBase" id="RU003477"/>
    </source>
</evidence>
<keyword evidence="5" id="KW-0694">RNA-binding</keyword>
<dbReference type="Proteomes" id="UP000319342">
    <property type="component" value="Chromosome"/>
</dbReference>
<evidence type="ECO:0000256" key="1">
    <source>
        <dbReference type="ARBA" id="ARBA00010618"/>
    </source>
</evidence>
<dbReference type="Pfam" id="PF00467">
    <property type="entry name" value="KOW"/>
    <property type="match status" value="1"/>
</dbReference>
<evidence type="ECO:0000256" key="2">
    <source>
        <dbReference type="ARBA" id="ARBA00022980"/>
    </source>
</evidence>
<dbReference type="NCBIfam" id="TIGR01079">
    <property type="entry name" value="rplX_bact"/>
    <property type="match status" value="1"/>
</dbReference>
<evidence type="ECO:0000313" key="8">
    <source>
        <dbReference type="EMBL" id="QDU85782.1"/>
    </source>
</evidence>
<dbReference type="SUPFAM" id="SSF50104">
    <property type="entry name" value="Translation proteins SH3-like domain"/>
    <property type="match status" value="1"/>
</dbReference>
<keyword evidence="2 5" id="KW-0689">Ribosomal protein</keyword>
<name>A0A518D2T1_9BACT</name>
<keyword evidence="9" id="KW-1185">Reference proteome</keyword>
<dbReference type="RefSeq" id="WP_145189795.1">
    <property type="nucleotide sequence ID" value="NZ_CP036290.1"/>
</dbReference>
<evidence type="ECO:0000313" key="9">
    <source>
        <dbReference type="Proteomes" id="UP000319342"/>
    </source>
</evidence>
<dbReference type="InterPro" id="IPR008991">
    <property type="entry name" value="Translation_prot_SH3-like_sf"/>
</dbReference>
<reference evidence="8 9" key="1">
    <citation type="submission" date="2019-02" db="EMBL/GenBank/DDBJ databases">
        <title>Deep-cultivation of Planctomycetes and their phenomic and genomic characterization uncovers novel biology.</title>
        <authorList>
            <person name="Wiegand S."/>
            <person name="Jogler M."/>
            <person name="Boedeker C."/>
            <person name="Pinto D."/>
            <person name="Vollmers J."/>
            <person name="Rivas-Marin E."/>
            <person name="Kohn T."/>
            <person name="Peeters S.H."/>
            <person name="Heuer A."/>
            <person name="Rast P."/>
            <person name="Oberbeckmann S."/>
            <person name="Bunk B."/>
            <person name="Jeske O."/>
            <person name="Meyerdierks A."/>
            <person name="Storesund J.E."/>
            <person name="Kallscheuer N."/>
            <person name="Luecker S."/>
            <person name="Lage O.M."/>
            <person name="Pohl T."/>
            <person name="Merkel B.J."/>
            <person name="Hornburger P."/>
            <person name="Mueller R.-W."/>
            <person name="Bruemmer F."/>
            <person name="Labrenz M."/>
            <person name="Spormann A.M."/>
            <person name="Op den Camp H."/>
            <person name="Overmann J."/>
            <person name="Amann R."/>
            <person name="Jetten M.S.M."/>
            <person name="Mascher T."/>
            <person name="Medema M.H."/>
            <person name="Devos D.P."/>
            <person name="Kaster A.-K."/>
            <person name="Ovreas L."/>
            <person name="Rohde M."/>
            <person name="Galperin M.Y."/>
            <person name="Jogler C."/>
        </authorList>
    </citation>
    <scope>NUCLEOTIDE SEQUENCE [LARGE SCALE GENOMIC DNA]</scope>
    <source>
        <strain evidence="8 9">Pla163</strain>
    </source>
</reference>
<dbReference type="Gene3D" id="2.30.30.30">
    <property type="match status" value="1"/>
</dbReference>